<feature type="transmembrane region" description="Helical" evidence="1">
    <location>
        <begin position="77"/>
        <end position="94"/>
    </location>
</feature>
<organism evidence="2 3">
    <name type="scientific">endosymbiont of Escarpia spicata</name>
    <dbReference type="NCBI Taxonomy" id="2200908"/>
    <lineage>
        <taxon>Bacteria</taxon>
        <taxon>Pseudomonadati</taxon>
        <taxon>Pseudomonadota</taxon>
        <taxon>Gammaproteobacteria</taxon>
        <taxon>sulfur-oxidizing symbionts</taxon>
    </lineage>
</organism>
<gene>
    <name evidence="2" type="ORF">DIZ78_01475</name>
</gene>
<comment type="caution">
    <text evidence="2">The sequence shown here is derived from an EMBL/GenBank/DDBJ whole genome shotgun (WGS) entry which is preliminary data.</text>
</comment>
<accession>A0A370DTQ7</accession>
<name>A0A370DTQ7_9GAMM</name>
<keyword evidence="1" id="KW-0812">Transmembrane</keyword>
<dbReference type="AlphaFoldDB" id="A0A370DTQ7"/>
<dbReference type="EMBL" id="QFXE01000001">
    <property type="protein sequence ID" value="RDH88628.1"/>
    <property type="molecule type" value="Genomic_DNA"/>
</dbReference>
<keyword evidence="1" id="KW-1133">Transmembrane helix</keyword>
<keyword evidence="3" id="KW-1185">Reference proteome</keyword>
<dbReference type="Proteomes" id="UP000254771">
    <property type="component" value="Unassembled WGS sequence"/>
</dbReference>
<feature type="transmembrane region" description="Helical" evidence="1">
    <location>
        <begin position="48"/>
        <end position="70"/>
    </location>
</feature>
<protein>
    <submittedName>
        <fullName evidence="2">Uncharacterized protein</fullName>
    </submittedName>
</protein>
<feature type="transmembrane region" description="Helical" evidence="1">
    <location>
        <begin position="7"/>
        <end position="36"/>
    </location>
</feature>
<evidence type="ECO:0000313" key="2">
    <source>
        <dbReference type="EMBL" id="RDH88628.1"/>
    </source>
</evidence>
<sequence length="130" mass="14006">MDWKAITIGFVSTVIIGLIIQLVYVLVAALVGAYGFQSPWLSEYKEVLWLGGAALAFIIAMLIGGAITIAFARSTHLINPIVACTLAGLVSLMTSLDYSHLKLMSLVYLLMCGVFSAIGGRIMLSRRTHT</sequence>
<reference evidence="2 3" key="1">
    <citation type="journal article" date="2018" name="ISME J.">
        <title>Endosymbiont genomes yield clues of tubeworm success.</title>
        <authorList>
            <person name="Li Y."/>
            <person name="Liles M.R."/>
            <person name="Halanych K.M."/>
        </authorList>
    </citation>
    <scope>NUCLEOTIDE SEQUENCE [LARGE SCALE GENOMIC DNA]</scope>
    <source>
        <strain evidence="2">A1462</strain>
    </source>
</reference>
<evidence type="ECO:0000256" key="1">
    <source>
        <dbReference type="SAM" id="Phobius"/>
    </source>
</evidence>
<keyword evidence="1" id="KW-0472">Membrane</keyword>
<feature type="transmembrane region" description="Helical" evidence="1">
    <location>
        <begin position="106"/>
        <end position="124"/>
    </location>
</feature>
<evidence type="ECO:0000313" key="3">
    <source>
        <dbReference type="Proteomes" id="UP000254771"/>
    </source>
</evidence>
<proteinExistence type="predicted"/>